<name>A0A9E7FVF5_9LILI</name>
<protein>
    <submittedName>
        <fullName evidence="1">Uncharacterized protein</fullName>
    </submittedName>
</protein>
<dbReference type="Proteomes" id="UP001055439">
    <property type="component" value="Chromosome 5"/>
</dbReference>
<keyword evidence="2" id="KW-1185">Reference proteome</keyword>
<evidence type="ECO:0000313" key="1">
    <source>
        <dbReference type="EMBL" id="URE03070.1"/>
    </source>
</evidence>
<sequence>MMSPAPVPWALYPTLSCFAAKFFCRALRSPWNPEDAITHLSALHHRNNLSA</sequence>
<accession>A0A9E7FVF5</accession>
<gene>
    <name evidence="1" type="ORF">MUK42_21969</name>
</gene>
<reference evidence="1" key="1">
    <citation type="submission" date="2022-05" db="EMBL/GenBank/DDBJ databases">
        <title>The Musa troglodytarum L. genome provides insights into the mechanism of non-climacteric behaviour and enrichment of carotenoids.</title>
        <authorList>
            <person name="Wang J."/>
        </authorList>
    </citation>
    <scope>NUCLEOTIDE SEQUENCE</scope>
    <source>
        <tissue evidence="1">Leaf</tissue>
    </source>
</reference>
<dbReference type="EMBL" id="CP097507">
    <property type="protein sequence ID" value="URE03070.1"/>
    <property type="molecule type" value="Genomic_DNA"/>
</dbReference>
<evidence type="ECO:0000313" key="2">
    <source>
        <dbReference type="Proteomes" id="UP001055439"/>
    </source>
</evidence>
<dbReference type="AlphaFoldDB" id="A0A9E7FVF5"/>
<proteinExistence type="predicted"/>
<organism evidence="1 2">
    <name type="scientific">Musa troglodytarum</name>
    <name type="common">fe'i banana</name>
    <dbReference type="NCBI Taxonomy" id="320322"/>
    <lineage>
        <taxon>Eukaryota</taxon>
        <taxon>Viridiplantae</taxon>
        <taxon>Streptophyta</taxon>
        <taxon>Embryophyta</taxon>
        <taxon>Tracheophyta</taxon>
        <taxon>Spermatophyta</taxon>
        <taxon>Magnoliopsida</taxon>
        <taxon>Liliopsida</taxon>
        <taxon>Zingiberales</taxon>
        <taxon>Musaceae</taxon>
        <taxon>Musa</taxon>
    </lineage>
</organism>